<dbReference type="PANTHER" id="PTHR12383">
    <property type="entry name" value="PROTEASE FAMILY S26 MITOCHONDRIAL INNER MEMBRANE PROTEASE-RELATED"/>
    <property type="match status" value="1"/>
</dbReference>
<organism evidence="11 12">
    <name type="scientific">Planoprotostelium fungivorum</name>
    <dbReference type="NCBI Taxonomy" id="1890364"/>
    <lineage>
        <taxon>Eukaryota</taxon>
        <taxon>Amoebozoa</taxon>
        <taxon>Evosea</taxon>
        <taxon>Variosea</taxon>
        <taxon>Cavosteliida</taxon>
        <taxon>Cavosteliaceae</taxon>
        <taxon>Planoprotostelium</taxon>
    </lineage>
</organism>
<dbReference type="InterPro" id="IPR036286">
    <property type="entry name" value="LexA/Signal_pep-like_sf"/>
</dbReference>
<comment type="subcellular location">
    <subcellularLocation>
        <location evidence="1 9">Mitochondrion inner membrane</location>
    </subcellularLocation>
</comment>
<evidence type="ECO:0000256" key="4">
    <source>
        <dbReference type="ARBA" id="ARBA00022801"/>
    </source>
</evidence>
<keyword evidence="5 9" id="KW-0496">Mitochondrion</keyword>
<feature type="active site" evidence="8">
    <location>
        <position position="40"/>
    </location>
</feature>
<dbReference type="InterPro" id="IPR019756">
    <property type="entry name" value="Pept_S26A_signal_pept_1_Ser-AS"/>
</dbReference>
<dbReference type="GO" id="GO:0004252">
    <property type="term" value="F:serine-type endopeptidase activity"/>
    <property type="evidence" value="ECO:0007669"/>
    <property type="project" value="InterPro"/>
</dbReference>
<feature type="domain" description="Peptidase S26" evidence="10">
    <location>
        <begin position="102"/>
        <end position="142"/>
    </location>
</feature>
<dbReference type="STRING" id="1890364.A0A2P6MXU5"/>
<evidence type="ECO:0000256" key="1">
    <source>
        <dbReference type="ARBA" id="ARBA00004273"/>
    </source>
</evidence>
<evidence type="ECO:0000256" key="2">
    <source>
        <dbReference type="ARBA" id="ARBA00022670"/>
    </source>
</evidence>
<feature type="active site" evidence="8">
    <location>
        <position position="82"/>
    </location>
</feature>
<evidence type="ECO:0000256" key="3">
    <source>
        <dbReference type="ARBA" id="ARBA00022792"/>
    </source>
</evidence>
<dbReference type="EMBL" id="MDYQ01000318">
    <property type="protein sequence ID" value="PRP76534.1"/>
    <property type="molecule type" value="Genomic_DNA"/>
</dbReference>
<protein>
    <recommendedName>
        <fullName evidence="9">Mitochondrial inner membrane protease subunit</fullName>
        <ecNumber evidence="9">3.4.21.-</ecNumber>
    </recommendedName>
</protein>
<comment type="caution">
    <text evidence="11">The sequence shown here is derived from an EMBL/GenBank/DDBJ whole genome shotgun (WGS) entry which is preliminary data.</text>
</comment>
<keyword evidence="12" id="KW-1185">Reference proteome</keyword>
<dbReference type="PROSITE" id="PS00761">
    <property type="entry name" value="SPASE_I_3"/>
    <property type="match status" value="1"/>
</dbReference>
<feature type="domain" description="Peptidase S26" evidence="10">
    <location>
        <begin position="15"/>
        <end position="91"/>
    </location>
</feature>
<dbReference type="NCBIfam" id="TIGR02227">
    <property type="entry name" value="sigpep_I_bact"/>
    <property type="match status" value="1"/>
</dbReference>
<keyword evidence="6" id="KW-0472">Membrane</keyword>
<keyword evidence="2 9" id="KW-0645">Protease</keyword>
<reference evidence="11 12" key="1">
    <citation type="journal article" date="2018" name="Genome Biol. Evol.">
        <title>Multiple Roots of Fruiting Body Formation in Amoebozoa.</title>
        <authorList>
            <person name="Hillmann F."/>
            <person name="Forbes G."/>
            <person name="Novohradska S."/>
            <person name="Ferling I."/>
            <person name="Riege K."/>
            <person name="Groth M."/>
            <person name="Westermann M."/>
            <person name="Marz M."/>
            <person name="Spaller T."/>
            <person name="Winckler T."/>
            <person name="Schaap P."/>
            <person name="Glockner G."/>
        </authorList>
    </citation>
    <scope>NUCLEOTIDE SEQUENCE [LARGE SCALE GENOMIC DNA]</scope>
    <source>
        <strain evidence="11 12">Jena</strain>
    </source>
</reference>
<dbReference type="PROSITE" id="PS00501">
    <property type="entry name" value="SPASE_I_1"/>
    <property type="match status" value="1"/>
</dbReference>
<sequence>MVRSIIQQYARGVTNIVGALCVGHFFGTEIYSTAWVKGSSMLPTLQDKELVFVEKWRPYDHYKSGDVVILRSPTAEGKAWVKRIISLPGETAPLPDTKGKPIQVPTGHVWIEGDNRRVSSDSRAIGPIPMSLIEGRVIRVWWPYQRIRGVSNELFSWQKPYNVPFSQDSEFGRVMSAYWGEEEQQSKQSEDEQQ</sequence>
<evidence type="ECO:0000256" key="8">
    <source>
        <dbReference type="PIRSR" id="PIRSR600223-1"/>
    </source>
</evidence>
<dbReference type="GO" id="GO:0042720">
    <property type="term" value="C:mitochondrial inner membrane peptidase complex"/>
    <property type="evidence" value="ECO:0007669"/>
    <property type="project" value="TreeGrafter"/>
</dbReference>
<keyword evidence="4 9" id="KW-0378">Hydrolase</keyword>
<dbReference type="InterPro" id="IPR052064">
    <property type="entry name" value="Mito_IMP1_subunit"/>
</dbReference>
<dbReference type="OrthoDB" id="308440at2759"/>
<evidence type="ECO:0000313" key="11">
    <source>
        <dbReference type="EMBL" id="PRP76534.1"/>
    </source>
</evidence>
<gene>
    <name evidence="11" type="ORF">PROFUN_15053</name>
</gene>
<dbReference type="GO" id="GO:0006627">
    <property type="term" value="P:protein processing involved in protein targeting to mitochondrion"/>
    <property type="evidence" value="ECO:0007669"/>
    <property type="project" value="TreeGrafter"/>
</dbReference>
<dbReference type="InterPro" id="IPR000223">
    <property type="entry name" value="Pept_S26A_signal_pept_1"/>
</dbReference>
<dbReference type="SUPFAM" id="SSF51306">
    <property type="entry name" value="LexA/Signal peptidase"/>
    <property type="match status" value="1"/>
</dbReference>
<evidence type="ECO:0000256" key="9">
    <source>
        <dbReference type="RuleBase" id="RU362041"/>
    </source>
</evidence>
<dbReference type="InParanoid" id="A0A2P6MXU5"/>
<dbReference type="Proteomes" id="UP000241769">
    <property type="component" value="Unassembled WGS sequence"/>
</dbReference>
<dbReference type="InterPro" id="IPR019758">
    <property type="entry name" value="Pept_S26A_signal_pept_1_CS"/>
</dbReference>
<evidence type="ECO:0000256" key="7">
    <source>
        <dbReference type="ARBA" id="ARBA00038445"/>
    </source>
</evidence>
<evidence type="ECO:0000313" key="12">
    <source>
        <dbReference type="Proteomes" id="UP000241769"/>
    </source>
</evidence>
<evidence type="ECO:0000256" key="5">
    <source>
        <dbReference type="ARBA" id="ARBA00023128"/>
    </source>
</evidence>
<dbReference type="Pfam" id="PF10502">
    <property type="entry name" value="Peptidase_S26"/>
    <property type="match status" value="2"/>
</dbReference>
<dbReference type="CDD" id="cd06530">
    <property type="entry name" value="S26_SPase_I"/>
    <property type="match status" value="1"/>
</dbReference>
<keyword evidence="3 9" id="KW-0999">Mitochondrion inner membrane</keyword>
<dbReference type="EC" id="3.4.21.-" evidence="9"/>
<dbReference type="InterPro" id="IPR019533">
    <property type="entry name" value="Peptidase_S26"/>
</dbReference>
<dbReference type="PRINTS" id="PR00727">
    <property type="entry name" value="LEADERPTASE"/>
</dbReference>
<dbReference type="GO" id="GO:0006465">
    <property type="term" value="P:signal peptide processing"/>
    <property type="evidence" value="ECO:0007669"/>
    <property type="project" value="InterPro"/>
</dbReference>
<evidence type="ECO:0000256" key="6">
    <source>
        <dbReference type="ARBA" id="ARBA00023136"/>
    </source>
</evidence>
<proteinExistence type="inferred from homology"/>
<name>A0A2P6MXU5_9EUKA</name>
<comment type="similarity">
    <text evidence="7">Belongs to the peptidase S26 family. IMP1 subfamily.</text>
</comment>
<dbReference type="PANTHER" id="PTHR12383:SF16">
    <property type="entry name" value="MITOCHONDRIAL INNER MEMBRANE PROTEASE SUBUNIT 1"/>
    <property type="match status" value="1"/>
</dbReference>
<dbReference type="AlphaFoldDB" id="A0A2P6MXU5"/>
<dbReference type="Gene3D" id="2.10.109.10">
    <property type="entry name" value="Umud Fragment, subunit A"/>
    <property type="match status" value="1"/>
</dbReference>
<evidence type="ECO:0000259" key="10">
    <source>
        <dbReference type="Pfam" id="PF10502"/>
    </source>
</evidence>
<accession>A0A2P6MXU5</accession>